<dbReference type="Gene3D" id="3.40.50.300">
    <property type="entry name" value="P-loop containing nucleotide triphosphate hydrolases"/>
    <property type="match status" value="1"/>
</dbReference>
<dbReference type="InterPro" id="IPR027417">
    <property type="entry name" value="P-loop_NTPase"/>
</dbReference>
<dbReference type="GO" id="GO:0005525">
    <property type="term" value="F:GTP binding"/>
    <property type="evidence" value="ECO:0007669"/>
    <property type="project" value="UniProtKB-KW"/>
</dbReference>
<dbReference type="CDD" id="cd14858">
    <property type="entry name" value="TrmE_N"/>
    <property type="match status" value="1"/>
</dbReference>
<dbReference type="GO" id="GO:0030488">
    <property type="term" value="P:tRNA methylation"/>
    <property type="evidence" value="ECO:0007669"/>
    <property type="project" value="TreeGrafter"/>
</dbReference>
<evidence type="ECO:0000256" key="2">
    <source>
        <dbReference type="ARBA" id="ARBA00022694"/>
    </source>
</evidence>
<dbReference type="CDD" id="cd04164">
    <property type="entry name" value="trmE"/>
    <property type="match status" value="1"/>
</dbReference>
<dbReference type="InterPro" id="IPR025867">
    <property type="entry name" value="MnmE_helical"/>
</dbReference>
<feature type="domain" description="MnmE helical" evidence="8">
    <location>
        <begin position="177"/>
        <end position="522"/>
    </location>
</feature>
<keyword evidence="10" id="KW-1185">Reference proteome</keyword>
<evidence type="ECO:0000259" key="6">
    <source>
        <dbReference type="Pfam" id="PF01926"/>
    </source>
</evidence>
<dbReference type="InterPro" id="IPR004520">
    <property type="entry name" value="GTPase_MnmE"/>
</dbReference>
<feature type="domain" description="G" evidence="6">
    <location>
        <begin position="277"/>
        <end position="394"/>
    </location>
</feature>
<protein>
    <submittedName>
        <fullName evidence="9">Piso0_004986 protein</fullName>
    </submittedName>
</protein>
<dbReference type="InterPro" id="IPR031168">
    <property type="entry name" value="G_TrmE"/>
</dbReference>
<dbReference type="Pfam" id="PF12631">
    <property type="entry name" value="MnmE_helical"/>
    <property type="match status" value="1"/>
</dbReference>
<organism evidence="9 10">
    <name type="scientific">Pichia sorbitophila (strain ATCC MYA-4447 / BCRC 22081 / CBS 7064 / NBRC 10061 / NRRL Y-12695)</name>
    <name type="common">Hybrid yeast</name>
    <dbReference type="NCBI Taxonomy" id="559304"/>
    <lineage>
        <taxon>Eukaryota</taxon>
        <taxon>Fungi</taxon>
        <taxon>Dikarya</taxon>
        <taxon>Ascomycota</taxon>
        <taxon>Saccharomycotina</taxon>
        <taxon>Pichiomycetes</taxon>
        <taxon>Debaryomycetaceae</taxon>
        <taxon>Millerozyma</taxon>
    </lineage>
</organism>
<dbReference type="AlphaFoldDB" id="G8Y0Y8"/>
<dbReference type="InterPro" id="IPR027368">
    <property type="entry name" value="MnmE_dom2"/>
</dbReference>
<dbReference type="GO" id="GO:0002098">
    <property type="term" value="P:tRNA wobble uridine modification"/>
    <property type="evidence" value="ECO:0007669"/>
    <property type="project" value="TreeGrafter"/>
</dbReference>
<dbReference type="NCBIfam" id="TIGR00450">
    <property type="entry name" value="mnmE_trmE_thdF"/>
    <property type="match status" value="1"/>
</dbReference>
<keyword evidence="4 5" id="KW-0342">GTP-binding</keyword>
<evidence type="ECO:0000313" key="9">
    <source>
        <dbReference type="EMBL" id="CCE86491.1"/>
    </source>
</evidence>
<evidence type="ECO:0000259" key="7">
    <source>
        <dbReference type="Pfam" id="PF10396"/>
    </source>
</evidence>
<gene>
    <name evidence="9" type="primary">Piso0_004986</name>
    <name evidence="9" type="ORF">GNLVRS01_PISO0N05381g</name>
</gene>
<evidence type="ECO:0000256" key="3">
    <source>
        <dbReference type="ARBA" id="ARBA00022741"/>
    </source>
</evidence>
<comment type="similarity">
    <text evidence="1 5">Belongs to the TRAFAC class TrmE-Era-EngA-EngB-Septin-like GTPase superfamily. TrmE GTPase family.</text>
</comment>
<dbReference type="Pfam" id="PF01926">
    <property type="entry name" value="MMR_HSR1"/>
    <property type="match status" value="1"/>
</dbReference>
<dbReference type="NCBIfam" id="TIGR00231">
    <property type="entry name" value="small_GTP"/>
    <property type="match status" value="1"/>
</dbReference>
<dbReference type="EMBL" id="FO082046">
    <property type="protein sequence ID" value="CCE86491.1"/>
    <property type="molecule type" value="Genomic_DNA"/>
</dbReference>
<dbReference type="GO" id="GO:0005739">
    <property type="term" value="C:mitochondrion"/>
    <property type="evidence" value="ECO:0007669"/>
    <property type="project" value="TreeGrafter"/>
</dbReference>
<dbReference type="SUPFAM" id="SSF52540">
    <property type="entry name" value="P-loop containing nucleoside triphosphate hydrolases"/>
    <property type="match status" value="1"/>
</dbReference>
<dbReference type="Pfam" id="PF10396">
    <property type="entry name" value="TrmE_N"/>
    <property type="match status" value="1"/>
</dbReference>
<dbReference type="InterPro" id="IPR018948">
    <property type="entry name" value="GTP-bd_TrmE_N"/>
</dbReference>
<evidence type="ECO:0000259" key="8">
    <source>
        <dbReference type="Pfam" id="PF12631"/>
    </source>
</evidence>
<dbReference type="HOGENOM" id="CLU_019624_3_1_1"/>
<dbReference type="PANTHER" id="PTHR42714">
    <property type="entry name" value="TRNA MODIFICATION GTPASE GTPBP3"/>
    <property type="match status" value="1"/>
</dbReference>
<dbReference type="STRING" id="559304.G8Y0Y8"/>
<dbReference type="InterPro" id="IPR027266">
    <property type="entry name" value="TrmE/GcvT-like"/>
</dbReference>
<dbReference type="OrthoDB" id="188276at2759"/>
<dbReference type="InParanoid" id="G8Y0Y8"/>
<dbReference type="FunCoup" id="G8Y0Y8">
    <property type="interactions" value="727"/>
</dbReference>
<accession>G8Y0Y8</accession>
<evidence type="ECO:0000256" key="5">
    <source>
        <dbReference type="RuleBase" id="RU003313"/>
    </source>
</evidence>
<dbReference type="eggNOG" id="KOG1191">
    <property type="taxonomic scope" value="Eukaryota"/>
</dbReference>
<dbReference type="NCBIfam" id="NF003661">
    <property type="entry name" value="PRK05291.1-3"/>
    <property type="match status" value="1"/>
</dbReference>
<name>G8Y0Y8_PICSO</name>
<sequence>MSSRGPSMLTFMLGNKSPWVSRLFQGLSHISTNSRFFNGTRAFSDLVQNPTIYALSTHLTRSAIGVIRISGSQSKYILDSLVGKECAAKHRMTSVRKLYSPKDKTLIDEALTIFFKSPGSYTGEDMLELHLHGGTALIQTALRNIQNLHDPSKQIYIRYAENGEFSRRAFMNGRFDLTELEGIREMIDAETESQRLAALTSMKGETRSLFSSWREEIVKNIAMLTTIIDFGEDHDIEEVDKIFQGVSDSIDELRDAILRYLERVTGSEILLKGIKLTFLGPPNAGKSSLLNYLSDKDMVIVSDIAGTTRDTIDVPININGYKVILGDTAGIRSSSDVGTIEFEGIKRAKMKSLSGDIILVVLPIDEHLQDHTELVQHISSLKEENKRILVVLNKIDLLPSNRSPDEFKTRHAEALSLSNDNIFTVSCATGEGTKELTSALTSNFKEISKTTQNDPVIISTRAQDLLKNDVLYGFEQFKFYKDQSDVVLATESLRQSVDGIAKITGEAVGVEEILGVVFSKFCIGK</sequence>
<evidence type="ECO:0000313" key="10">
    <source>
        <dbReference type="Proteomes" id="UP000005222"/>
    </source>
</evidence>
<proteinExistence type="inferred from homology"/>
<dbReference type="HAMAP" id="MF_00379">
    <property type="entry name" value="GTPase_MnmE"/>
    <property type="match status" value="1"/>
</dbReference>
<feature type="domain" description="GTP-binding protein TrmE N-terminal" evidence="7">
    <location>
        <begin position="51"/>
        <end position="174"/>
    </location>
</feature>
<dbReference type="GO" id="GO:0003924">
    <property type="term" value="F:GTPase activity"/>
    <property type="evidence" value="ECO:0007669"/>
    <property type="project" value="InterPro"/>
</dbReference>
<dbReference type="PANTHER" id="PTHR42714:SF2">
    <property type="entry name" value="TRNA MODIFICATION GTPASE GTPBP3, MITOCHONDRIAL"/>
    <property type="match status" value="1"/>
</dbReference>
<keyword evidence="3 5" id="KW-0547">Nucleotide-binding</keyword>
<dbReference type="Gene3D" id="3.30.1360.120">
    <property type="entry name" value="Probable tRNA modification gtpase trme, domain 1"/>
    <property type="match status" value="1"/>
</dbReference>
<dbReference type="InterPro" id="IPR006073">
    <property type="entry name" value="GTP-bd"/>
</dbReference>
<evidence type="ECO:0000256" key="1">
    <source>
        <dbReference type="ARBA" id="ARBA00011043"/>
    </source>
</evidence>
<evidence type="ECO:0000256" key="4">
    <source>
        <dbReference type="ARBA" id="ARBA00023134"/>
    </source>
</evidence>
<reference evidence="9 10" key="1">
    <citation type="journal article" date="2012" name="G3 (Bethesda)">
        <title>Pichia sorbitophila, an interspecies yeast hybrid reveals early steps of genome resolution following polyploidization.</title>
        <authorList>
            <person name="Leh Louis V."/>
            <person name="Despons L."/>
            <person name="Friedrich A."/>
            <person name="Martin T."/>
            <person name="Durrens P."/>
            <person name="Casaregola S."/>
            <person name="Neuveglise C."/>
            <person name="Fairhead C."/>
            <person name="Marck C."/>
            <person name="Cruz J.A."/>
            <person name="Straub M.L."/>
            <person name="Kugler V."/>
            <person name="Sacerdot C."/>
            <person name="Uzunov Z."/>
            <person name="Thierry A."/>
            <person name="Weiss S."/>
            <person name="Bleykasten C."/>
            <person name="De Montigny J."/>
            <person name="Jacques N."/>
            <person name="Jung P."/>
            <person name="Lemaire M."/>
            <person name="Mallet S."/>
            <person name="Morel G."/>
            <person name="Richard G.F."/>
            <person name="Sarkar A."/>
            <person name="Savel G."/>
            <person name="Schacherer J."/>
            <person name="Seret M.L."/>
            <person name="Talla E."/>
            <person name="Samson G."/>
            <person name="Jubin C."/>
            <person name="Poulain J."/>
            <person name="Vacherie B."/>
            <person name="Barbe V."/>
            <person name="Pelletier E."/>
            <person name="Sherman D.J."/>
            <person name="Westhof E."/>
            <person name="Weissenbach J."/>
            <person name="Baret P.V."/>
            <person name="Wincker P."/>
            <person name="Gaillardin C."/>
            <person name="Dujon B."/>
            <person name="Souciet J.L."/>
        </authorList>
    </citation>
    <scope>NUCLEOTIDE SEQUENCE [LARGE SCALE GENOMIC DNA]</scope>
    <source>
        <strain evidence="10">ATCC MYA-4447 / BCRC 22081 / CBS 7064 / NBRC 10061 / NRRL Y-12695</strain>
    </source>
</reference>
<keyword evidence="2 5" id="KW-0819">tRNA processing</keyword>
<dbReference type="OMA" id="EFHCHGG"/>
<dbReference type="Gene3D" id="1.20.120.430">
    <property type="entry name" value="tRNA modification GTPase MnmE domain 2"/>
    <property type="match status" value="1"/>
</dbReference>
<dbReference type="InterPro" id="IPR005225">
    <property type="entry name" value="Small_GTP-bd"/>
</dbReference>
<dbReference type="Proteomes" id="UP000005222">
    <property type="component" value="Chromosome N"/>
</dbReference>